<gene>
    <name evidence="1" type="ORF">SOCE26_002620</name>
</gene>
<accession>A0A2L0EHW3</accession>
<proteinExistence type="predicted"/>
<dbReference type="RefSeq" id="WP_104976928.1">
    <property type="nucleotide sequence ID" value="NZ_CP012673.1"/>
</dbReference>
<dbReference type="InterPro" id="IPR029058">
    <property type="entry name" value="AB_hydrolase_fold"/>
</dbReference>
<dbReference type="Proteomes" id="UP000238348">
    <property type="component" value="Chromosome"/>
</dbReference>
<evidence type="ECO:0008006" key="3">
    <source>
        <dbReference type="Google" id="ProtNLM"/>
    </source>
</evidence>
<dbReference type="PANTHER" id="PTHR13617:SF14">
    <property type="entry name" value="PROTEIN ABHD18"/>
    <property type="match status" value="1"/>
</dbReference>
<organism evidence="1 2">
    <name type="scientific">Sorangium cellulosum</name>
    <name type="common">Polyangium cellulosum</name>
    <dbReference type="NCBI Taxonomy" id="56"/>
    <lineage>
        <taxon>Bacteria</taxon>
        <taxon>Pseudomonadati</taxon>
        <taxon>Myxococcota</taxon>
        <taxon>Polyangia</taxon>
        <taxon>Polyangiales</taxon>
        <taxon>Polyangiaceae</taxon>
        <taxon>Sorangium</taxon>
    </lineage>
</organism>
<dbReference type="InterPro" id="IPR019149">
    <property type="entry name" value="ABHD18"/>
</dbReference>
<dbReference type="SUPFAM" id="SSF53474">
    <property type="entry name" value="alpha/beta-Hydrolases"/>
    <property type="match status" value="1"/>
</dbReference>
<dbReference type="Gene3D" id="3.40.50.1820">
    <property type="entry name" value="alpha/beta hydrolase"/>
    <property type="match status" value="1"/>
</dbReference>
<dbReference type="OrthoDB" id="9152082at2"/>
<dbReference type="Pfam" id="PF09752">
    <property type="entry name" value="ABHD18"/>
    <property type="match status" value="2"/>
</dbReference>
<name>A0A2L0EHW3_SORCE</name>
<dbReference type="EMBL" id="CP012673">
    <property type="protein sequence ID" value="AUX38881.1"/>
    <property type="molecule type" value="Genomic_DNA"/>
</dbReference>
<dbReference type="AlphaFoldDB" id="A0A2L0EHW3"/>
<reference evidence="1 2" key="1">
    <citation type="submission" date="2015-09" db="EMBL/GenBank/DDBJ databases">
        <title>Sorangium comparison.</title>
        <authorList>
            <person name="Zaburannyi N."/>
            <person name="Bunk B."/>
            <person name="Overmann J."/>
            <person name="Mueller R."/>
        </authorList>
    </citation>
    <scope>NUCLEOTIDE SEQUENCE [LARGE SCALE GENOMIC DNA]</scope>
    <source>
        <strain evidence="1 2">So ce26</strain>
    </source>
</reference>
<evidence type="ECO:0000313" key="1">
    <source>
        <dbReference type="EMBL" id="AUX38881.1"/>
    </source>
</evidence>
<protein>
    <recommendedName>
        <fullName evidence="3">AB hydrolase-1 domain-containing protein</fullName>
    </recommendedName>
</protein>
<sequence>MTAVGPATRVHWVDALFARLVLSREPRYFEDGWGPSALLDELTRPPPGAAPPSLGDVALGLPAREGRLCVQEGQCTSPAIGPELPQACWTMRFQILLPSGAGPRPPMCVLLAGSGDQAYSLRRPLGAALARHGVGTLLPEQPYCGRRRPPAQRGAAVRTVADLLLMLRAASLEAIALSRWLLARGHDKVCLSGYSLGGSLAAHAAAQSALPLAVVPVAAAHALDAVFREGVLQEMADWEALGSGGGPREARRRLLEVLGAASITALPPLADPRRAILLHAAEDGFVPPSSTLRLAEHWRGAELRPLRGGHVSAFFTGRRATARAILDALARL</sequence>
<dbReference type="PANTHER" id="PTHR13617">
    <property type="entry name" value="PROTEIN ABHD18"/>
    <property type="match status" value="1"/>
</dbReference>
<evidence type="ECO:0000313" key="2">
    <source>
        <dbReference type="Proteomes" id="UP000238348"/>
    </source>
</evidence>